<comment type="caution">
    <text evidence="7">The sequence shown here is derived from an EMBL/GenBank/DDBJ whole genome shotgun (WGS) entry which is preliminary data.</text>
</comment>
<sequence length="161" mass="18688">MPGTNGVRGDRVQQLLENLFLTYYREVYLYLYSLCRDSGLAEDLAGETFLEAVRSITTFKGQSDPKTWLFSIARHRWFHWLRTQKRKPAPGELSGQEISVNPDPVAWVTDRELVGRIRELVKKEPTRTQGILKMRMEGYLSRRSAQNTRSPKAQPELLNFD</sequence>
<dbReference type="SUPFAM" id="SSF88946">
    <property type="entry name" value="Sigma2 domain of RNA polymerase sigma factors"/>
    <property type="match status" value="1"/>
</dbReference>
<dbReference type="EMBL" id="AMCI01002562">
    <property type="protein sequence ID" value="EJX02387.1"/>
    <property type="molecule type" value="Genomic_DNA"/>
</dbReference>
<evidence type="ECO:0000256" key="1">
    <source>
        <dbReference type="ARBA" id="ARBA00023015"/>
    </source>
</evidence>
<dbReference type="InterPro" id="IPR013325">
    <property type="entry name" value="RNA_pol_sigma_r2"/>
</dbReference>
<reference evidence="7" key="1">
    <citation type="journal article" date="2012" name="PLoS ONE">
        <title>Gene sets for utilization of primary and secondary nutrition supplies in the distal gut of endangered iberian lynx.</title>
        <authorList>
            <person name="Alcaide M."/>
            <person name="Messina E."/>
            <person name="Richter M."/>
            <person name="Bargiela R."/>
            <person name="Peplies J."/>
            <person name="Huws S.A."/>
            <person name="Newbold C.J."/>
            <person name="Golyshin P.N."/>
            <person name="Simon M.A."/>
            <person name="Lopez G."/>
            <person name="Yakimov M.M."/>
            <person name="Ferrer M."/>
        </authorList>
    </citation>
    <scope>NUCLEOTIDE SEQUENCE</scope>
</reference>
<dbReference type="InterPro" id="IPR007627">
    <property type="entry name" value="RNA_pol_sigma70_r2"/>
</dbReference>
<keyword evidence="4" id="KW-0804">Transcription</keyword>
<keyword evidence="2" id="KW-0731">Sigma factor</keyword>
<keyword evidence="1" id="KW-0805">Transcription regulation</keyword>
<evidence type="ECO:0000259" key="6">
    <source>
        <dbReference type="Pfam" id="PF04542"/>
    </source>
</evidence>
<organism evidence="7">
    <name type="scientific">gut metagenome</name>
    <dbReference type="NCBI Taxonomy" id="749906"/>
    <lineage>
        <taxon>unclassified sequences</taxon>
        <taxon>metagenomes</taxon>
        <taxon>organismal metagenomes</taxon>
    </lineage>
</organism>
<dbReference type="GO" id="GO:0003677">
    <property type="term" value="F:DNA binding"/>
    <property type="evidence" value="ECO:0007669"/>
    <property type="project" value="UniProtKB-KW"/>
</dbReference>
<dbReference type="GO" id="GO:0006352">
    <property type="term" value="P:DNA-templated transcription initiation"/>
    <property type="evidence" value="ECO:0007669"/>
    <property type="project" value="InterPro"/>
</dbReference>
<dbReference type="PANTHER" id="PTHR43133">
    <property type="entry name" value="RNA POLYMERASE ECF-TYPE SIGMA FACTO"/>
    <property type="match status" value="1"/>
</dbReference>
<dbReference type="Gene3D" id="1.10.1740.10">
    <property type="match status" value="1"/>
</dbReference>
<name>J9G576_9ZZZZ</name>
<evidence type="ECO:0000256" key="3">
    <source>
        <dbReference type="ARBA" id="ARBA00023125"/>
    </source>
</evidence>
<feature type="domain" description="RNA polymerase sigma-70 region 2" evidence="6">
    <location>
        <begin position="19"/>
        <end position="86"/>
    </location>
</feature>
<dbReference type="AlphaFoldDB" id="J9G576"/>
<evidence type="ECO:0000256" key="2">
    <source>
        <dbReference type="ARBA" id="ARBA00023082"/>
    </source>
</evidence>
<dbReference type="Pfam" id="PF04542">
    <property type="entry name" value="Sigma70_r2"/>
    <property type="match status" value="1"/>
</dbReference>
<dbReference type="InterPro" id="IPR014284">
    <property type="entry name" value="RNA_pol_sigma-70_dom"/>
</dbReference>
<dbReference type="PANTHER" id="PTHR43133:SF8">
    <property type="entry name" value="RNA POLYMERASE SIGMA FACTOR HI_1459-RELATED"/>
    <property type="match status" value="1"/>
</dbReference>
<dbReference type="NCBIfam" id="TIGR02937">
    <property type="entry name" value="sigma70-ECF"/>
    <property type="match status" value="1"/>
</dbReference>
<accession>J9G576</accession>
<evidence type="ECO:0000256" key="4">
    <source>
        <dbReference type="ARBA" id="ARBA00023163"/>
    </source>
</evidence>
<evidence type="ECO:0000256" key="5">
    <source>
        <dbReference type="SAM" id="MobiDB-lite"/>
    </source>
</evidence>
<dbReference type="GO" id="GO:0016987">
    <property type="term" value="F:sigma factor activity"/>
    <property type="evidence" value="ECO:0007669"/>
    <property type="project" value="UniProtKB-KW"/>
</dbReference>
<feature type="region of interest" description="Disordered" evidence="5">
    <location>
        <begin position="141"/>
        <end position="161"/>
    </location>
</feature>
<keyword evidence="3" id="KW-0238">DNA-binding</keyword>
<proteinExistence type="predicted"/>
<protein>
    <submittedName>
        <fullName evidence="7">RNA polymerase, sigma-24 subunit, ECF subfamily</fullName>
    </submittedName>
</protein>
<dbReference type="InterPro" id="IPR039425">
    <property type="entry name" value="RNA_pol_sigma-70-like"/>
</dbReference>
<evidence type="ECO:0000313" key="7">
    <source>
        <dbReference type="EMBL" id="EJX02387.1"/>
    </source>
</evidence>
<gene>
    <name evidence="7" type="ORF">EVA_09507</name>
</gene>